<sequence>MNIPEEQAKNGISFVGFNQNQTCLAVGSNAGFYIWRAFPFGKCFGGMHEGSIKIVEMLFSTSLVAIVGSGDQPEFSSRKLHLWNTKSGTSICDLTFLSPIQGVKMNQQRLVVVLENKIHVYNLERVEVIYSLDIIDDGPHVGPEGAPPPRPLIPGLAALCPSTNYLAYPCSTTRGAVMLVDTSPPPTPGPAAPASATPSATAAGVAATQPSPPRKSTIIAHENPVVALCFNQQGNMLATASAKGTCIRVWSIPEGAQIAEFRRSSHKRAHIYSLCFSLDSSLLAATADSGTVHIFAMEGRSSGAKAFAYCRLKQAQPSIASFSPDNQYVHVAVAEGLFQRWRLPPVHNSGSKKDCTFEEYYSLSERVDEPPRQAPPS</sequence>
<keyword evidence="6" id="KW-1185">Reference proteome</keyword>
<keyword evidence="1" id="KW-0853">WD repeat</keyword>
<dbReference type="SUPFAM" id="SSF50978">
    <property type="entry name" value="WD40 repeat-like"/>
    <property type="match status" value="1"/>
</dbReference>
<protein>
    <submittedName>
        <fullName evidence="5">Autophagy-related protein 18</fullName>
    </submittedName>
</protein>
<keyword evidence="2" id="KW-0677">Repeat</keyword>
<evidence type="ECO:0000313" key="5">
    <source>
        <dbReference type="EMBL" id="KAJ4457170.1"/>
    </source>
</evidence>
<dbReference type="EMBL" id="JAPMOS010000053">
    <property type="protein sequence ID" value="KAJ4457170.1"/>
    <property type="molecule type" value="Genomic_DNA"/>
</dbReference>
<dbReference type="InterPro" id="IPR015943">
    <property type="entry name" value="WD40/YVTN_repeat-like_dom_sf"/>
</dbReference>
<feature type="compositionally biased region" description="Low complexity" evidence="4">
    <location>
        <begin position="192"/>
        <end position="209"/>
    </location>
</feature>
<dbReference type="Gene3D" id="2.130.10.10">
    <property type="entry name" value="YVTN repeat-like/Quinoprotein amine dehydrogenase"/>
    <property type="match status" value="1"/>
</dbReference>
<comment type="similarity">
    <text evidence="3">Belongs to the WD repeat PROPPIN family.</text>
</comment>
<dbReference type="InterPro" id="IPR036322">
    <property type="entry name" value="WD40_repeat_dom_sf"/>
</dbReference>
<evidence type="ECO:0000256" key="3">
    <source>
        <dbReference type="ARBA" id="ARBA00025740"/>
    </source>
</evidence>
<dbReference type="SMART" id="SM00320">
    <property type="entry name" value="WD40"/>
    <property type="match status" value="2"/>
</dbReference>
<dbReference type="Proteomes" id="UP001141327">
    <property type="component" value="Unassembled WGS sequence"/>
</dbReference>
<evidence type="ECO:0000313" key="6">
    <source>
        <dbReference type="Proteomes" id="UP001141327"/>
    </source>
</evidence>
<evidence type="ECO:0000256" key="4">
    <source>
        <dbReference type="SAM" id="MobiDB-lite"/>
    </source>
</evidence>
<dbReference type="InterPro" id="IPR001680">
    <property type="entry name" value="WD40_rpt"/>
</dbReference>
<dbReference type="PANTHER" id="PTHR11227">
    <property type="entry name" value="WD-REPEAT PROTEIN INTERACTING WITH PHOSPHOINOSIDES WIPI -RELATED"/>
    <property type="match status" value="1"/>
</dbReference>
<feature type="region of interest" description="Disordered" evidence="4">
    <location>
        <begin position="182"/>
        <end position="213"/>
    </location>
</feature>
<dbReference type="InterPro" id="IPR048720">
    <property type="entry name" value="PROPPIN"/>
</dbReference>
<dbReference type="Pfam" id="PF21032">
    <property type="entry name" value="PROPPIN"/>
    <property type="match status" value="2"/>
</dbReference>
<proteinExistence type="inferred from homology"/>
<organism evidence="5 6">
    <name type="scientific">Paratrimastix pyriformis</name>
    <dbReference type="NCBI Taxonomy" id="342808"/>
    <lineage>
        <taxon>Eukaryota</taxon>
        <taxon>Metamonada</taxon>
        <taxon>Preaxostyla</taxon>
        <taxon>Paratrimastigidae</taxon>
        <taxon>Paratrimastix</taxon>
    </lineage>
</organism>
<evidence type="ECO:0000256" key="1">
    <source>
        <dbReference type="ARBA" id="ARBA00022574"/>
    </source>
</evidence>
<name>A0ABQ8UK71_9EUKA</name>
<gene>
    <name evidence="5" type="ORF">PAPYR_7472</name>
</gene>
<evidence type="ECO:0000256" key="2">
    <source>
        <dbReference type="ARBA" id="ARBA00022737"/>
    </source>
</evidence>
<reference evidence="5" key="1">
    <citation type="journal article" date="2022" name="bioRxiv">
        <title>Genomics of Preaxostyla Flagellates Illuminates Evolutionary Transitions and the Path Towards Mitochondrial Loss.</title>
        <authorList>
            <person name="Novak L.V.F."/>
            <person name="Treitli S.C."/>
            <person name="Pyrih J."/>
            <person name="Halakuc P."/>
            <person name="Pipaliya S.V."/>
            <person name="Vacek V."/>
            <person name="Brzon O."/>
            <person name="Soukal P."/>
            <person name="Eme L."/>
            <person name="Dacks J.B."/>
            <person name="Karnkowska A."/>
            <person name="Elias M."/>
            <person name="Hampl V."/>
        </authorList>
    </citation>
    <scope>NUCLEOTIDE SEQUENCE</scope>
    <source>
        <strain evidence="5">RCP-MX</strain>
    </source>
</reference>
<comment type="caution">
    <text evidence="5">The sequence shown here is derived from an EMBL/GenBank/DDBJ whole genome shotgun (WGS) entry which is preliminary data.</text>
</comment>
<accession>A0ABQ8UK71</accession>